<evidence type="ECO:0000256" key="9">
    <source>
        <dbReference type="ARBA" id="ARBA00023167"/>
    </source>
</evidence>
<keyword evidence="9" id="KW-0486">Methionine biosynthesis</keyword>
<dbReference type="NCBIfam" id="TIGR00676">
    <property type="entry name" value="fadh2"/>
    <property type="match status" value="1"/>
</dbReference>
<dbReference type="Proteomes" id="UP000610862">
    <property type="component" value="Unassembled WGS sequence"/>
</dbReference>
<comment type="caution">
    <text evidence="13">The sequence shown here is derived from an EMBL/GenBank/DDBJ whole genome shotgun (WGS) entry which is preliminary data.</text>
</comment>
<comment type="pathway">
    <text evidence="2 12">One-carbon metabolism; tetrahydrofolate interconversion.</text>
</comment>
<evidence type="ECO:0000256" key="8">
    <source>
        <dbReference type="ARBA" id="ARBA00023027"/>
    </source>
</evidence>
<dbReference type="CDD" id="cd00537">
    <property type="entry name" value="MTHFR"/>
    <property type="match status" value="1"/>
</dbReference>
<dbReference type="GO" id="GO:0009086">
    <property type="term" value="P:methionine biosynthetic process"/>
    <property type="evidence" value="ECO:0007669"/>
    <property type="project" value="UniProtKB-KW"/>
</dbReference>
<evidence type="ECO:0000256" key="5">
    <source>
        <dbReference type="ARBA" id="ARBA00022630"/>
    </source>
</evidence>
<dbReference type="EMBL" id="JACRTA010000002">
    <property type="protein sequence ID" value="MBC8568474.1"/>
    <property type="molecule type" value="Genomic_DNA"/>
</dbReference>
<dbReference type="InterPro" id="IPR029041">
    <property type="entry name" value="FAD-linked_oxidoreductase-like"/>
</dbReference>
<dbReference type="GO" id="GO:0106312">
    <property type="term" value="F:methylenetetrahydrofolate reductase (NADH) activity"/>
    <property type="evidence" value="ECO:0007669"/>
    <property type="project" value="UniProtKB-EC"/>
</dbReference>
<evidence type="ECO:0000313" key="13">
    <source>
        <dbReference type="EMBL" id="MBC8568474.1"/>
    </source>
</evidence>
<dbReference type="SUPFAM" id="SSF51730">
    <property type="entry name" value="FAD-linked oxidoreductase"/>
    <property type="match status" value="1"/>
</dbReference>
<accession>A0A926E9Y2</accession>
<evidence type="ECO:0000256" key="11">
    <source>
        <dbReference type="ARBA" id="ARBA00048628"/>
    </source>
</evidence>
<keyword evidence="7 12" id="KW-0560">Oxidoreductase</keyword>
<dbReference type="Gene3D" id="3.20.20.220">
    <property type="match status" value="1"/>
</dbReference>
<evidence type="ECO:0000256" key="12">
    <source>
        <dbReference type="RuleBase" id="RU003862"/>
    </source>
</evidence>
<comment type="cofactor">
    <cofactor evidence="1 12">
        <name>FAD</name>
        <dbReference type="ChEBI" id="CHEBI:57692"/>
    </cofactor>
</comment>
<keyword evidence="4" id="KW-0028">Amino-acid biosynthesis</keyword>
<dbReference type="PANTHER" id="PTHR45754">
    <property type="entry name" value="METHYLENETETRAHYDROFOLATE REDUCTASE"/>
    <property type="match status" value="1"/>
</dbReference>
<keyword evidence="6 12" id="KW-0274">FAD</keyword>
<comment type="similarity">
    <text evidence="3 12">Belongs to the methylenetetrahydrofolate reductase family.</text>
</comment>
<dbReference type="InterPro" id="IPR003171">
    <property type="entry name" value="Mehydrof_redctse-like"/>
</dbReference>
<proteinExistence type="inferred from homology"/>
<organism evidence="13 14">
    <name type="scientific">Lentihominibacter hominis</name>
    <dbReference type="NCBI Taxonomy" id="2763645"/>
    <lineage>
        <taxon>Bacteria</taxon>
        <taxon>Bacillati</taxon>
        <taxon>Bacillota</taxon>
        <taxon>Clostridia</taxon>
        <taxon>Peptostreptococcales</taxon>
        <taxon>Anaerovoracaceae</taxon>
        <taxon>Lentihominibacter</taxon>
    </lineage>
</organism>
<dbReference type="GO" id="GO:0035999">
    <property type="term" value="P:tetrahydrofolate interconversion"/>
    <property type="evidence" value="ECO:0007669"/>
    <property type="project" value="TreeGrafter"/>
</dbReference>
<gene>
    <name evidence="13" type="primary">metF</name>
    <name evidence="13" type="ORF">H8692_06865</name>
</gene>
<evidence type="ECO:0000313" key="14">
    <source>
        <dbReference type="Proteomes" id="UP000610862"/>
    </source>
</evidence>
<comment type="pathway">
    <text evidence="10">Amino-acid biosynthesis; L-methionine biosynthesis via de novo pathway.</text>
</comment>
<dbReference type="InterPro" id="IPR004620">
    <property type="entry name" value="MTHF_reductase_bac"/>
</dbReference>
<dbReference type="RefSeq" id="WP_177270357.1">
    <property type="nucleotide sequence ID" value="NZ_JACRTA010000002.1"/>
</dbReference>
<protein>
    <recommendedName>
        <fullName evidence="12">Methylenetetrahydrofolate reductase</fullName>
        <ecNumber evidence="12">1.5.1.54</ecNumber>
    </recommendedName>
</protein>
<evidence type="ECO:0000256" key="3">
    <source>
        <dbReference type="ARBA" id="ARBA00006743"/>
    </source>
</evidence>
<evidence type="ECO:0000256" key="1">
    <source>
        <dbReference type="ARBA" id="ARBA00001974"/>
    </source>
</evidence>
<comment type="catalytic activity">
    <reaction evidence="11">
        <text>(6S)-5-methyl-5,6,7,8-tetrahydrofolate + NAD(+) = (6R)-5,10-methylene-5,6,7,8-tetrahydrofolate + NADH + H(+)</text>
        <dbReference type="Rhea" id="RHEA:19821"/>
        <dbReference type="ChEBI" id="CHEBI:15378"/>
        <dbReference type="ChEBI" id="CHEBI:15636"/>
        <dbReference type="ChEBI" id="CHEBI:18608"/>
        <dbReference type="ChEBI" id="CHEBI:57540"/>
        <dbReference type="ChEBI" id="CHEBI:57945"/>
        <dbReference type="EC" id="1.5.1.54"/>
    </reaction>
    <physiologicalReaction direction="right-to-left" evidence="11">
        <dbReference type="Rhea" id="RHEA:19823"/>
    </physiologicalReaction>
</comment>
<name>A0A926E9Y2_9FIRM</name>
<keyword evidence="8" id="KW-0520">NAD</keyword>
<reference evidence="13" key="1">
    <citation type="submission" date="2020-08" db="EMBL/GenBank/DDBJ databases">
        <title>Genome public.</title>
        <authorList>
            <person name="Liu C."/>
            <person name="Sun Q."/>
        </authorList>
    </citation>
    <scope>NUCLEOTIDE SEQUENCE</scope>
    <source>
        <strain evidence="13">NSJ-24</strain>
    </source>
</reference>
<dbReference type="EC" id="1.5.1.54" evidence="12"/>
<dbReference type="PANTHER" id="PTHR45754:SF3">
    <property type="entry name" value="METHYLENETETRAHYDROFOLATE REDUCTASE (NADPH)"/>
    <property type="match status" value="1"/>
</dbReference>
<evidence type="ECO:0000256" key="4">
    <source>
        <dbReference type="ARBA" id="ARBA00022605"/>
    </source>
</evidence>
<evidence type="ECO:0000256" key="2">
    <source>
        <dbReference type="ARBA" id="ARBA00004777"/>
    </source>
</evidence>
<dbReference type="AlphaFoldDB" id="A0A926E9Y2"/>
<evidence type="ECO:0000256" key="6">
    <source>
        <dbReference type="ARBA" id="ARBA00022827"/>
    </source>
</evidence>
<evidence type="ECO:0000256" key="10">
    <source>
        <dbReference type="ARBA" id="ARBA00034478"/>
    </source>
</evidence>
<dbReference type="GO" id="GO:0005829">
    <property type="term" value="C:cytosol"/>
    <property type="evidence" value="ECO:0007669"/>
    <property type="project" value="InterPro"/>
</dbReference>
<evidence type="ECO:0000256" key="7">
    <source>
        <dbReference type="ARBA" id="ARBA00023002"/>
    </source>
</evidence>
<dbReference type="GO" id="GO:0071949">
    <property type="term" value="F:FAD binding"/>
    <property type="evidence" value="ECO:0007669"/>
    <property type="project" value="TreeGrafter"/>
</dbReference>
<keyword evidence="5 12" id="KW-0285">Flavoprotein</keyword>
<keyword evidence="14" id="KW-1185">Reference proteome</keyword>
<sequence length="288" mass="32537">MKIPEMFQQKKPVFSMEIFPPKKKANIDSIYETVEKLKVCDPDFISVTYGAGGSMTDNYTCEIASNIKKRFGIETLAHLTCINSSREDVKEMIGRFQAADIKNVLTLRGDIVPDQDIKKDFHHANELAIEVQRKCNDDLEILGACYPEGHYESKSLDEDIQNLKYKIGAGVKVLISQLFFDNQLFYEFVGKARMMGINVPVSAGIMPIINSRQIERTVALSGASLPHDFTKMIGLYENKPEELFEAGIQYASDQIRDLIKSGVDGIHLYIMNNPKVALRVYDNIKDLL</sequence>
<dbReference type="Pfam" id="PF02219">
    <property type="entry name" value="MTHFR"/>
    <property type="match status" value="1"/>
</dbReference>